<name>A0A7S0AAR1_9DINO</name>
<accession>A0A7S0AAR1</accession>
<evidence type="ECO:0000313" key="1">
    <source>
        <dbReference type="EMBL" id="CAD8357941.1"/>
    </source>
</evidence>
<gene>
    <name evidence="1" type="ORF">PBAH0796_LOCUS13308</name>
</gene>
<dbReference type="EMBL" id="HBEG01021941">
    <property type="protein sequence ID" value="CAD8357941.1"/>
    <property type="molecule type" value="Transcribed_RNA"/>
</dbReference>
<protein>
    <submittedName>
        <fullName evidence="1">Uncharacterized protein</fullName>
    </submittedName>
</protein>
<dbReference type="AlphaFoldDB" id="A0A7S0AAR1"/>
<reference evidence="1" key="1">
    <citation type="submission" date="2021-01" db="EMBL/GenBank/DDBJ databases">
        <authorList>
            <person name="Corre E."/>
            <person name="Pelletier E."/>
            <person name="Niang G."/>
            <person name="Scheremetjew M."/>
            <person name="Finn R."/>
            <person name="Kale V."/>
            <person name="Holt S."/>
            <person name="Cochrane G."/>
            <person name="Meng A."/>
            <person name="Brown T."/>
            <person name="Cohen L."/>
        </authorList>
    </citation>
    <scope>NUCLEOTIDE SEQUENCE</scope>
    <source>
        <strain evidence="1">Pbaha01</strain>
    </source>
</reference>
<proteinExistence type="predicted"/>
<organism evidence="1">
    <name type="scientific">Pyrodinium bahamense</name>
    <dbReference type="NCBI Taxonomy" id="73915"/>
    <lineage>
        <taxon>Eukaryota</taxon>
        <taxon>Sar</taxon>
        <taxon>Alveolata</taxon>
        <taxon>Dinophyceae</taxon>
        <taxon>Gonyaulacales</taxon>
        <taxon>Pyrocystaceae</taxon>
        <taxon>Pyrodinium</taxon>
    </lineage>
</organism>
<sequence>MNGPEPLTRVDCILGLPCALTVTGHNLADTNSIMVTSILDTCGQASLRVASFEGMPNPAPVEDGAPWDEYDLGTPTNGLPGEYAVCWSHHGGSHSAYKVRVATLRMGGPAPADRECTLSEPCRVSLTGVRLAHSSKILLVSKTSTCGDASPTLGSWLGVINPAGTALLLPPVNPGFNYSNDDTYDLGLGYGNPPSTTFQMCWAFDPTAGGGASDYKTRVGQFMMNGPNQDLRIACTMGQPCNVELAGVGLAATNWIKIVAGYGACGSSGVTEAVLSGIENPRLVTDDKYDNLYNMGMVIVGGAYSVCRVATPASSCIGSHYRLCWAHGVTTTADGEPNFVVEIGTFALSGPFVTYSVECTLGIVCVFQIYGTGFQRSNGILIIQEGGACGDEQPPVASFAGLQNPTPVAEVSNDTSEATFRLGRSHSGQVGAYRVCWGFDPRVPRHYNIEVGPFSFRALPSDCSVEDAFTLQCAGSAG</sequence>